<dbReference type="GeneID" id="5019692"/>
<reference evidence="1 2" key="1">
    <citation type="journal article" date="2006" name="Nature">
        <title>Global trends of whole-genome duplications revealed by the ciliate Paramecium tetraurelia.</title>
        <authorList>
            <consortium name="Genoscope"/>
            <person name="Aury J.-M."/>
            <person name="Jaillon O."/>
            <person name="Duret L."/>
            <person name="Noel B."/>
            <person name="Jubin C."/>
            <person name="Porcel B.M."/>
            <person name="Segurens B."/>
            <person name="Daubin V."/>
            <person name="Anthouard V."/>
            <person name="Aiach N."/>
            <person name="Arnaiz O."/>
            <person name="Billaut A."/>
            <person name="Beisson J."/>
            <person name="Blanc I."/>
            <person name="Bouhouche K."/>
            <person name="Camara F."/>
            <person name="Duharcourt S."/>
            <person name="Guigo R."/>
            <person name="Gogendeau D."/>
            <person name="Katinka M."/>
            <person name="Keller A.-M."/>
            <person name="Kissmehl R."/>
            <person name="Klotz C."/>
            <person name="Koll F."/>
            <person name="Le Moue A."/>
            <person name="Lepere C."/>
            <person name="Malinsky S."/>
            <person name="Nowacki M."/>
            <person name="Nowak J.K."/>
            <person name="Plattner H."/>
            <person name="Poulain J."/>
            <person name="Ruiz F."/>
            <person name="Serrano V."/>
            <person name="Zagulski M."/>
            <person name="Dessen P."/>
            <person name="Betermier M."/>
            <person name="Weissenbach J."/>
            <person name="Scarpelli C."/>
            <person name="Schachter V."/>
            <person name="Sperling L."/>
            <person name="Meyer E."/>
            <person name="Cohen J."/>
            <person name="Wincker P."/>
        </authorList>
    </citation>
    <scope>NUCLEOTIDE SEQUENCE [LARGE SCALE GENOMIC DNA]</scope>
    <source>
        <strain evidence="1 2">Stock d4-2</strain>
    </source>
</reference>
<protein>
    <submittedName>
        <fullName evidence="1">Uncharacterized protein</fullName>
    </submittedName>
</protein>
<dbReference type="RefSeq" id="XP_001433907.1">
    <property type="nucleotide sequence ID" value="XM_001433870.1"/>
</dbReference>
<accession>A0C6U3</accession>
<dbReference type="HOGENOM" id="CLU_3321131_0_0_1"/>
<sequence>MTENEQPEIPEFDNEEVQEQLNVDVKDLLLELGNIMDEY</sequence>
<dbReference type="InParanoid" id="A0C6U3"/>
<dbReference type="AlphaFoldDB" id="A0C6U3"/>
<organism evidence="1 2">
    <name type="scientific">Paramecium tetraurelia</name>
    <dbReference type="NCBI Taxonomy" id="5888"/>
    <lineage>
        <taxon>Eukaryota</taxon>
        <taxon>Sar</taxon>
        <taxon>Alveolata</taxon>
        <taxon>Ciliophora</taxon>
        <taxon>Intramacronucleata</taxon>
        <taxon>Oligohymenophorea</taxon>
        <taxon>Peniculida</taxon>
        <taxon>Parameciidae</taxon>
        <taxon>Paramecium</taxon>
    </lineage>
</organism>
<name>A0C6U3_PARTE</name>
<gene>
    <name evidence="1" type="ORF">GSPATT00035639001</name>
</gene>
<dbReference type="EMBL" id="CT868045">
    <property type="protein sequence ID" value="CAK66510.1"/>
    <property type="molecule type" value="Genomic_DNA"/>
</dbReference>
<dbReference type="KEGG" id="ptm:GSPATT00035639001"/>
<evidence type="ECO:0000313" key="2">
    <source>
        <dbReference type="Proteomes" id="UP000000600"/>
    </source>
</evidence>
<dbReference type="Proteomes" id="UP000000600">
    <property type="component" value="Unassembled WGS sequence"/>
</dbReference>
<keyword evidence="2" id="KW-1185">Reference proteome</keyword>
<evidence type="ECO:0000313" key="1">
    <source>
        <dbReference type="EMBL" id="CAK66510.1"/>
    </source>
</evidence>
<proteinExistence type="predicted"/>